<dbReference type="SMART" id="SM00729">
    <property type="entry name" value="Elp3"/>
    <property type="match status" value="1"/>
</dbReference>
<dbReference type="PROSITE" id="PS51918">
    <property type="entry name" value="RADICAL_SAM"/>
    <property type="match status" value="1"/>
</dbReference>
<keyword evidence="6" id="KW-1185">Reference proteome</keyword>
<dbReference type="OrthoDB" id="9785699at2"/>
<dbReference type="InterPro" id="IPR040086">
    <property type="entry name" value="MJ0683-like"/>
</dbReference>
<dbReference type="GO" id="GO:0046872">
    <property type="term" value="F:metal ion binding"/>
    <property type="evidence" value="ECO:0007669"/>
    <property type="project" value="UniProtKB-KW"/>
</dbReference>
<organism evidence="5 6">
    <name type="scientific">Salinisphaera japonica YTM-1</name>
    <dbReference type="NCBI Taxonomy" id="1209778"/>
    <lineage>
        <taxon>Bacteria</taxon>
        <taxon>Pseudomonadati</taxon>
        <taxon>Pseudomonadota</taxon>
        <taxon>Gammaproteobacteria</taxon>
        <taxon>Salinisphaerales</taxon>
        <taxon>Salinisphaeraceae</taxon>
        <taxon>Salinisphaera</taxon>
    </lineage>
</organism>
<accession>A0A423PT41</accession>
<evidence type="ECO:0000256" key="1">
    <source>
        <dbReference type="ARBA" id="ARBA00022723"/>
    </source>
</evidence>
<dbReference type="AlphaFoldDB" id="A0A423PT41"/>
<dbReference type="NCBIfam" id="NF033668">
    <property type="entry name" value="rSAM_PA0069"/>
    <property type="match status" value="1"/>
</dbReference>
<dbReference type="InterPro" id="IPR058240">
    <property type="entry name" value="rSAM_sf"/>
</dbReference>
<evidence type="ECO:0000313" key="5">
    <source>
        <dbReference type="EMBL" id="ROO28776.1"/>
    </source>
</evidence>
<dbReference type="CDD" id="cd01335">
    <property type="entry name" value="Radical_SAM"/>
    <property type="match status" value="1"/>
</dbReference>
<proteinExistence type="predicted"/>
<dbReference type="SFLD" id="SFLDG01084">
    <property type="entry name" value="Uncharacterised_Radical_SAM_Su"/>
    <property type="match status" value="1"/>
</dbReference>
<dbReference type="Gene3D" id="3.80.30.30">
    <property type="match status" value="1"/>
</dbReference>
<name>A0A423PT41_9GAMM</name>
<reference evidence="5 6" key="1">
    <citation type="submission" date="2013-10" db="EMBL/GenBank/DDBJ databases">
        <title>Salinisphaera japonica YTM-1 Genome Sequencing.</title>
        <authorList>
            <person name="Lai Q."/>
            <person name="Li C."/>
            <person name="Shao Z."/>
        </authorList>
    </citation>
    <scope>NUCLEOTIDE SEQUENCE [LARGE SCALE GENOMIC DNA]</scope>
    <source>
        <strain evidence="5 6">YTM-1</strain>
    </source>
</reference>
<dbReference type="Pfam" id="PF04055">
    <property type="entry name" value="Radical_SAM"/>
    <property type="match status" value="1"/>
</dbReference>
<feature type="domain" description="Radical SAM core" evidence="4">
    <location>
        <begin position="67"/>
        <end position="304"/>
    </location>
</feature>
<dbReference type="GO" id="GO:0003824">
    <property type="term" value="F:catalytic activity"/>
    <property type="evidence" value="ECO:0007669"/>
    <property type="project" value="InterPro"/>
</dbReference>
<dbReference type="GO" id="GO:0051536">
    <property type="term" value="F:iron-sulfur cluster binding"/>
    <property type="evidence" value="ECO:0007669"/>
    <property type="project" value="UniProtKB-KW"/>
</dbReference>
<dbReference type="InterPro" id="IPR006638">
    <property type="entry name" value="Elp3/MiaA/NifB-like_rSAM"/>
</dbReference>
<dbReference type="SUPFAM" id="SSF102114">
    <property type="entry name" value="Radical SAM enzymes"/>
    <property type="match status" value="1"/>
</dbReference>
<gene>
    <name evidence="5" type="ORF">SAJA_07400</name>
</gene>
<dbReference type="RefSeq" id="WP_123658000.1">
    <property type="nucleotide sequence ID" value="NZ_AYKG01000019.1"/>
</dbReference>
<dbReference type="SFLD" id="SFLDS00029">
    <property type="entry name" value="Radical_SAM"/>
    <property type="match status" value="1"/>
</dbReference>
<evidence type="ECO:0000259" key="4">
    <source>
        <dbReference type="PROSITE" id="PS51918"/>
    </source>
</evidence>
<dbReference type="Proteomes" id="UP000285310">
    <property type="component" value="Unassembled WGS sequence"/>
</dbReference>
<keyword evidence="1" id="KW-0479">Metal-binding</keyword>
<dbReference type="PANTHER" id="PTHR43432">
    <property type="entry name" value="SLR0285 PROTEIN"/>
    <property type="match status" value="1"/>
</dbReference>
<dbReference type="InterPro" id="IPR007197">
    <property type="entry name" value="rSAM"/>
</dbReference>
<dbReference type="InParanoid" id="A0A423PT41"/>
<protein>
    <submittedName>
        <fullName evidence="5">Radical SAM protein</fullName>
    </submittedName>
</protein>
<keyword evidence="3" id="KW-0411">Iron-sulfur</keyword>
<dbReference type="PANTHER" id="PTHR43432:SF3">
    <property type="entry name" value="SLR0285 PROTEIN"/>
    <property type="match status" value="1"/>
</dbReference>
<sequence length="363" mass="39902">MTHRPVHHTSRGALTNTASRFAATHAEDFDDGWDTLDTTAEEDAEQAPPTRLHRDPTRRVIATNDSPDVPFAASINPYKGCAHGCIYCFARPTHEYLDHSAGRDFETELYYKPEAATLLADELRHSAYRCTPITLGANTDPYQPDDRKLAITREILETAEAFNQPVSIITKGAHVTRDLDILARLAKQNLVSVFVSVTSLDTAIKRTLEPRAAAPGQRLKTIAALADAGVPTGALVAPIIPMITDHEIEHLIEAVATAGATRANYVLLRLPHSVKTLFREWLDAHYPDRAAHVMSLINQMRGGADYESAWGTRMTGTGTYADLIAKRFRLACTRHALNHERFELDTSAFAPPPASGDQMGLGF</sequence>
<evidence type="ECO:0000313" key="6">
    <source>
        <dbReference type="Proteomes" id="UP000285310"/>
    </source>
</evidence>
<evidence type="ECO:0000256" key="3">
    <source>
        <dbReference type="ARBA" id="ARBA00023014"/>
    </source>
</evidence>
<dbReference type="EMBL" id="AYKG01000019">
    <property type="protein sequence ID" value="ROO28776.1"/>
    <property type="molecule type" value="Genomic_DNA"/>
</dbReference>
<keyword evidence="2" id="KW-0408">Iron</keyword>
<evidence type="ECO:0000256" key="2">
    <source>
        <dbReference type="ARBA" id="ARBA00023004"/>
    </source>
</evidence>
<comment type="caution">
    <text evidence="5">The sequence shown here is derived from an EMBL/GenBank/DDBJ whole genome shotgun (WGS) entry which is preliminary data.</text>
</comment>